<accession>A0A0S4JFW1</accession>
<feature type="region of interest" description="Disordered" evidence="1">
    <location>
        <begin position="700"/>
        <end position="836"/>
    </location>
</feature>
<evidence type="ECO:0000313" key="3">
    <source>
        <dbReference type="Proteomes" id="UP000051952"/>
    </source>
</evidence>
<feature type="compositionally biased region" description="Low complexity" evidence="1">
    <location>
        <begin position="717"/>
        <end position="747"/>
    </location>
</feature>
<feature type="region of interest" description="Disordered" evidence="1">
    <location>
        <begin position="621"/>
        <end position="642"/>
    </location>
</feature>
<dbReference type="AlphaFoldDB" id="A0A0S4JFW1"/>
<feature type="compositionally biased region" description="Low complexity" evidence="1">
    <location>
        <begin position="800"/>
        <end position="813"/>
    </location>
</feature>
<keyword evidence="3" id="KW-1185">Reference proteome</keyword>
<dbReference type="EMBL" id="CYKH01001703">
    <property type="protein sequence ID" value="CUG89066.1"/>
    <property type="molecule type" value="Genomic_DNA"/>
</dbReference>
<feature type="compositionally biased region" description="Basic residues" evidence="1">
    <location>
        <begin position="815"/>
        <end position="829"/>
    </location>
</feature>
<protein>
    <submittedName>
        <fullName evidence="2">Uncharacterized protein</fullName>
    </submittedName>
</protein>
<dbReference type="Proteomes" id="UP000051952">
    <property type="component" value="Unassembled WGS sequence"/>
</dbReference>
<name>A0A0S4JFW1_BODSA</name>
<feature type="region of interest" description="Disordered" evidence="1">
    <location>
        <begin position="234"/>
        <end position="281"/>
    </location>
</feature>
<evidence type="ECO:0000256" key="1">
    <source>
        <dbReference type="SAM" id="MobiDB-lite"/>
    </source>
</evidence>
<proteinExistence type="predicted"/>
<gene>
    <name evidence="2" type="ORF">BSAL_19115</name>
</gene>
<dbReference type="OrthoDB" id="272582at2759"/>
<dbReference type="VEuPathDB" id="TriTrypDB:BSAL_19115"/>
<sequence length="836" mass="89430">MGIPELLKFIAKTTPNALFKVPCGSIIDHHQLQHFDYVLVDATNLAQTIGFKRLVSVLTTSAIRVNVALVFVFDSQRRRVGTSREHRTIHTTQDFELLVHKIADEIRTSWKARGGSKVPEVLMSGRDVAGEADYKMLHMQRSLTTAAAASGKSNPSFLLVSEDSDVLCGALCGPCPQRVTLATTLQDTTTDLCMLSLQHVLAYVGQCADVLLYADAALAAETTAASISAVAASTTPTTHDNEEEQPTTAAINQDDEAGRRKKKDGPMVATGTKMKLDDSDDDDEEVAAPILAKVSAPVPVAAAPAAVLASNQPTISAPSLKALEVASHLRHVCVDFVFLFTMIMGNNNNVPALARGATKVDIQTCWQLYCRKKYSTDPMTGEDTVNTLLSVTSGSKKNDWKAYVKLNTTFLSNVLHNINYSDHLSRPPVLEERERAMKYLARAVTSTVRYVVACHVDGAPPLQVGDKQFRCYLDTRHDGAEEDLTPSLAALFAVLADETSHTFIIPMRGEAVVTPAHSAPQFQAPSNFGRQQQETDIDSNLVVLDSTNRGAARRCNFAHLTGSTSWKTVASSVDTLTKHLPSSCGQYERLDQSWSSLTASSGLDAIQLLARGVAKIIRAQQAKKGNNQKKKKDAKSEEAPTNDIPTVYSFELRRMAPVYSATPATAADKDPSVVAASKLALMKAAGISFGYTVAPAEPPQNSAAHSDYILKPKPTKPNKTPAGTSKPTPAQSTAASSDAASPNAVSSEQANSSTGNSGSHKPSTNNAVKKAPGAPKPAGTPRPAGANNNVAKPAAVSRPATSLAEGESEAAGAPKFKRLGKKERMKLKRQREEAES</sequence>
<organism evidence="2 3">
    <name type="scientific">Bodo saltans</name>
    <name type="common">Flagellated protozoan</name>
    <dbReference type="NCBI Taxonomy" id="75058"/>
    <lineage>
        <taxon>Eukaryota</taxon>
        <taxon>Discoba</taxon>
        <taxon>Euglenozoa</taxon>
        <taxon>Kinetoplastea</taxon>
        <taxon>Metakinetoplastina</taxon>
        <taxon>Eubodonida</taxon>
        <taxon>Bodonidae</taxon>
        <taxon>Bodo</taxon>
    </lineage>
</organism>
<dbReference type="OMA" id="RYIVACN"/>
<reference evidence="3" key="1">
    <citation type="submission" date="2015-09" db="EMBL/GenBank/DDBJ databases">
        <authorList>
            <consortium name="Pathogen Informatics"/>
        </authorList>
    </citation>
    <scope>NUCLEOTIDE SEQUENCE [LARGE SCALE GENOMIC DNA]</scope>
    <source>
        <strain evidence="3">Lake Konstanz</strain>
    </source>
</reference>
<feature type="compositionally biased region" description="Polar residues" evidence="1">
    <location>
        <begin position="748"/>
        <end position="767"/>
    </location>
</feature>
<evidence type="ECO:0000313" key="2">
    <source>
        <dbReference type="EMBL" id="CUG89066.1"/>
    </source>
</evidence>